<feature type="transmembrane region" description="Helical" evidence="1">
    <location>
        <begin position="12"/>
        <end position="31"/>
    </location>
</feature>
<proteinExistence type="predicted"/>
<dbReference type="Proteomes" id="UP000036681">
    <property type="component" value="Unplaced"/>
</dbReference>
<keyword evidence="1" id="KW-0472">Membrane</keyword>
<name>A0A0M3HJ61_ASCLU</name>
<evidence type="ECO:0000313" key="3">
    <source>
        <dbReference type="WBParaSite" id="ALUE_0000155601-mRNA-1"/>
    </source>
</evidence>
<dbReference type="WBParaSite" id="ALUE_0000155601-mRNA-1">
    <property type="protein sequence ID" value="ALUE_0000155601-mRNA-1"/>
    <property type="gene ID" value="ALUE_0000155601"/>
</dbReference>
<evidence type="ECO:0000313" key="2">
    <source>
        <dbReference type="Proteomes" id="UP000036681"/>
    </source>
</evidence>
<dbReference type="AlphaFoldDB" id="A0A0M3HJ61"/>
<keyword evidence="1" id="KW-1133">Transmembrane helix</keyword>
<reference evidence="3" key="1">
    <citation type="submission" date="2017-02" db="UniProtKB">
        <authorList>
            <consortium name="WormBaseParasite"/>
        </authorList>
    </citation>
    <scope>IDENTIFICATION</scope>
</reference>
<protein>
    <submittedName>
        <fullName evidence="3">Uncharacterized protein</fullName>
    </submittedName>
</protein>
<organism evidence="2 3">
    <name type="scientific">Ascaris lumbricoides</name>
    <name type="common">Giant roundworm</name>
    <dbReference type="NCBI Taxonomy" id="6252"/>
    <lineage>
        <taxon>Eukaryota</taxon>
        <taxon>Metazoa</taxon>
        <taxon>Ecdysozoa</taxon>
        <taxon>Nematoda</taxon>
        <taxon>Chromadorea</taxon>
        <taxon>Rhabditida</taxon>
        <taxon>Spirurina</taxon>
        <taxon>Ascaridomorpha</taxon>
        <taxon>Ascaridoidea</taxon>
        <taxon>Ascarididae</taxon>
        <taxon>Ascaris</taxon>
    </lineage>
</organism>
<keyword evidence="1" id="KW-0812">Transmembrane</keyword>
<accession>A0A0M3HJ61</accession>
<sequence length="111" mass="13136">MKYFSKSTNVFYSNNRFSFHLKFLFFIYFIVDKNILNGSITFSLSFLFLSTFNLISSRLIRTQIKMLEYDGELIERLTCKSSTREFSQHKRVAIRVRCSNSASIFTNNLIE</sequence>
<evidence type="ECO:0000256" key="1">
    <source>
        <dbReference type="SAM" id="Phobius"/>
    </source>
</evidence>
<keyword evidence="2" id="KW-1185">Reference proteome</keyword>
<feature type="transmembrane region" description="Helical" evidence="1">
    <location>
        <begin position="37"/>
        <end position="56"/>
    </location>
</feature>